<evidence type="ECO:0000313" key="1">
    <source>
        <dbReference type="EMBL" id="XDJ15097.1"/>
    </source>
</evidence>
<organism evidence="1">
    <name type="scientific">Pseudomonas phage HRDY3</name>
    <dbReference type="NCBI Taxonomy" id="3236930"/>
    <lineage>
        <taxon>Viruses</taxon>
    </lineage>
</organism>
<reference evidence="1" key="1">
    <citation type="submission" date="2024-07" db="EMBL/GenBank/DDBJ databases">
        <authorList>
            <person name="Bringhurst R.M."/>
            <person name="Homer T.E."/>
        </authorList>
    </citation>
    <scope>NUCLEOTIDE SEQUENCE</scope>
</reference>
<accession>A0AB39CDT9</accession>
<proteinExistence type="predicted"/>
<name>A0AB39CDT9_9VIRU</name>
<sequence length="209" mass="24225">MPILADSVQETIEDDAERYLQMVASGELRPAGVFAMYKAIPFRMYLGTDRLIGNSLATCRLLVLTKGDEIVYSCYYKVAENEYFATRAVQVEVRQTPRYPGLARAVMRHHFMREFDSLRTDLSGTECGRNMWRQFYKDYRKELHFYKGFVNIDLRKSDGSNNQDAACPDKVTHLKHMKTGSSLRDEMWHDNKDGNVVVIYATKVPLWTE</sequence>
<protein>
    <submittedName>
        <fullName evidence="1">Uncharacterized protein</fullName>
    </submittedName>
</protein>
<dbReference type="EMBL" id="PQ015379">
    <property type="protein sequence ID" value="XDJ15097.1"/>
    <property type="molecule type" value="Genomic_DNA"/>
</dbReference>